<name>A0A2T4K0D6_9RHOB</name>
<feature type="domain" description="Inner membrane protein YgaP-like transmembrane" evidence="2">
    <location>
        <begin position="3"/>
        <end position="65"/>
    </location>
</feature>
<proteinExistence type="predicted"/>
<dbReference type="EMBL" id="PZKG01000004">
    <property type="protein sequence ID" value="PTE23473.1"/>
    <property type="molecule type" value="Genomic_DNA"/>
</dbReference>
<protein>
    <submittedName>
        <fullName evidence="3">DUF2892 domain-containing protein</fullName>
    </submittedName>
</protein>
<dbReference type="Pfam" id="PF11127">
    <property type="entry name" value="YgaP-like_TM"/>
    <property type="match status" value="1"/>
</dbReference>
<keyword evidence="1" id="KW-0812">Transmembrane</keyword>
<dbReference type="RefSeq" id="WP_107662197.1">
    <property type="nucleotide sequence ID" value="NZ_PZKG01000004.1"/>
</dbReference>
<feature type="transmembrane region" description="Helical" evidence="1">
    <location>
        <begin position="12"/>
        <end position="29"/>
    </location>
</feature>
<evidence type="ECO:0000313" key="3">
    <source>
        <dbReference type="EMBL" id="PTE23473.1"/>
    </source>
</evidence>
<sequence>MLKTNVGGIDRILRIVIGLALLAAFFLLPGHSLHWVFLIGIVPLATGLLSSCPLYTIFGISTCPLKH</sequence>
<evidence type="ECO:0000259" key="2">
    <source>
        <dbReference type="Pfam" id="PF11127"/>
    </source>
</evidence>
<comment type="caution">
    <text evidence="3">The sequence shown here is derived from an EMBL/GenBank/DDBJ whole genome shotgun (WGS) entry which is preliminary data.</text>
</comment>
<dbReference type="Proteomes" id="UP000241010">
    <property type="component" value="Unassembled WGS sequence"/>
</dbReference>
<dbReference type="AlphaFoldDB" id="A0A2T4K0D6"/>
<evidence type="ECO:0000256" key="1">
    <source>
        <dbReference type="SAM" id="Phobius"/>
    </source>
</evidence>
<reference evidence="3 4" key="1">
    <citation type="submission" date="2018-03" db="EMBL/GenBank/DDBJ databases">
        <title>Cereibacter changlensis.</title>
        <authorList>
            <person name="Meyer T.E."/>
            <person name="Miller S."/>
            <person name="Lodha T."/>
            <person name="Gandham S."/>
            <person name="Chintalapati S."/>
            <person name="Chintalapati V.R."/>
        </authorList>
    </citation>
    <scope>NUCLEOTIDE SEQUENCE [LARGE SCALE GENOMIC DNA]</scope>
    <source>
        <strain evidence="3 4">JA139</strain>
    </source>
</reference>
<keyword evidence="1" id="KW-0472">Membrane</keyword>
<gene>
    <name evidence="3" type="ORF">C5F48_01805</name>
</gene>
<keyword evidence="4" id="KW-1185">Reference proteome</keyword>
<dbReference type="InterPro" id="IPR021309">
    <property type="entry name" value="YgaP-like_TM"/>
</dbReference>
<evidence type="ECO:0000313" key="4">
    <source>
        <dbReference type="Proteomes" id="UP000241010"/>
    </source>
</evidence>
<organism evidence="3 4">
    <name type="scientific">Cereibacter changlensis JA139</name>
    <dbReference type="NCBI Taxonomy" id="1188249"/>
    <lineage>
        <taxon>Bacteria</taxon>
        <taxon>Pseudomonadati</taxon>
        <taxon>Pseudomonadota</taxon>
        <taxon>Alphaproteobacteria</taxon>
        <taxon>Rhodobacterales</taxon>
        <taxon>Paracoccaceae</taxon>
        <taxon>Cereibacter</taxon>
    </lineage>
</organism>
<keyword evidence="1" id="KW-1133">Transmembrane helix</keyword>
<feature type="transmembrane region" description="Helical" evidence="1">
    <location>
        <begin position="35"/>
        <end position="58"/>
    </location>
</feature>
<dbReference type="OrthoDB" id="9804804at2"/>
<accession>A0A2T4K0D6</accession>